<dbReference type="PANTHER" id="PTHR43460">
    <property type="entry name" value="METHYLTRANSFERASE"/>
    <property type="match status" value="1"/>
</dbReference>
<keyword evidence="2" id="KW-0949">S-adenosyl-L-methionine</keyword>
<dbReference type="SMR" id="A0A099I7K5"/>
<dbReference type="Pfam" id="PF21302">
    <property type="entry name" value="Zn_ribbon_RlmA"/>
    <property type="match status" value="1"/>
</dbReference>
<feature type="binding site" evidence="2">
    <location>
        <position position="63"/>
    </location>
    <ligand>
        <name>S-adenosyl-L-methionine</name>
        <dbReference type="ChEBI" id="CHEBI:59789"/>
    </ligand>
</feature>
<proteinExistence type="predicted"/>
<reference evidence="5 6" key="1">
    <citation type="submission" date="2014-08" db="EMBL/GenBank/DDBJ databases">
        <title>Clostridium innocuum, an unnegligible vancomycin-resistant pathogen causing extra-intestinal infections.</title>
        <authorList>
            <person name="Feng Y."/>
            <person name="Chiu C.-H."/>
        </authorList>
    </citation>
    <scope>NUCLEOTIDE SEQUENCE [LARGE SCALE GENOMIC DNA]</scope>
    <source>
        <strain evidence="5 6">AN88</strain>
    </source>
</reference>
<feature type="binding site" evidence="2">
    <location>
        <begin position="89"/>
        <end position="90"/>
    </location>
    <ligand>
        <name>S-adenosyl-L-methionine</name>
        <dbReference type="ChEBI" id="CHEBI:59789"/>
    </ligand>
</feature>
<sequence length="272" mass="30890">MLLCPKCGNKLVREERVWRCQNNHSYDIAKRGYVNLALHHKALSGDDREMVKARTRFLSHGYYAPLQAALVELVRGYHPSVVIDAGCGEGYYTNRVKQETDTLLGFDLSKYAVDEACKARSGAVYAVASVFHMPLCDACADMVLSVFAPFQAEEFLRVLQPGGIFIKVGPGPQHLMGLKEILYDVPYENPSETLQQEGFILEKTQTVEAAICIRDAADIQALFHMTPYYWKTPKDAAMRLQELDELKTKIQFQIEIYRKDENMLNKQEQAML</sequence>
<protein>
    <submittedName>
        <fullName evidence="5">23S ribosomal RNA</fullName>
    </submittedName>
</protein>
<dbReference type="Pfam" id="PF08241">
    <property type="entry name" value="Methyltransf_11"/>
    <property type="match status" value="1"/>
</dbReference>
<feature type="domain" description="Methyltransferase type 11" evidence="3">
    <location>
        <begin position="84"/>
        <end position="166"/>
    </location>
</feature>
<evidence type="ECO:0000259" key="4">
    <source>
        <dbReference type="Pfam" id="PF21302"/>
    </source>
</evidence>
<dbReference type="GO" id="GO:0008757">
    <property type="term" value="F:S-adenosylmethionine-dependent methyltransferase activity"/>
    <property type="evidence" value="ECO:0007669"/>
    <property type="project" value="InterPro"/>
</dbReference>
<dbReference type="RefSeq" id="WP_044904877.1">
    <property type="nucleotide sequence ID" value="NZ_JQIF01000035.1"/>
</dbReference>
<evidence type="ECO:0000256" key="1">
    <source>
        <dbReference type="PIRSR" id="PIRSR018249-1"/>
    </source>
</evidence>
<comment type="caution">
    <text evidence="5">The sequence shown here is derived from an EMBL/GenBank/DDBJ whole genome shotgun (WGS) entry which is preliminary data.</text>
</comment>
<dbReference type="PANTHER" id="PTHR43460:SF1">
    <property type="entry name" value="METHYLTRANSFERASE TYPE 11 DOMAIN-CONTAINING PROTEIN"/>
    <property type="match status" value="1"/>
</dbReference>
<keyword evidence="1" id="KW-0862">Zinc</keyword>
<feature type="domain" description="23S rRNA (guanine(745)-N(1))-methyltransferase N-terminal" evidence="4">
    <location>
        <begin position="3"/>
        <end position="36"/>
    </location>
</feature>
<organism evidence="5 6">
    <name type="scientific">Clostridium innocuum</name>
    <dbReference type="NCBI Taxonomy" id="1522"/>
    <lineage>
        <taxon>Bacteria</taxon>
        <taxon>Bacillati</taxon>
        <taxon>Bacillota</taxon>
        <taxon>Clostridia</taxon>
        <taxon>Eubacteriales</taxon>
        <taxon>Clostridiaceae</taxon>
        <taxon>Clostridium</taxon>
    </lineage>
</organism>
<gene>
    <name evidence="5" type="ORF">CIAN88_07925</name>
</gene>
<dbReference type="Proteomes" id="UP000030008">
    <property type="component" value="Unassembled WGS sequence"/>
</dbReference>
<feature type="binding site" evidence="2">
    <location>
        <position position="174"/>
    </location>
    <ligand>
        <name>S-adenosyl-L-methionine</name>
        <dbReference type="ChEBI" id="CHEBI:59789"/>
    </ligand>
</feature>
<dbReference type="InterPro" id="IPR052939">
    <property type="entry name" value="23S_rRNA_MeTrnsfrase_RlmA"/>
</dbReference>
<evidence type="ECO:0000256" key="2">
    <source>
        <dbReference type="PIRSR" id="PIRSR018249-2"/>
    </source>
</evidence>
<dbReference type="GO" id="GO:0046872">
    <property type="term" value="F:metal ion binding"/>
    <property type="evidence" value="ECO:0007669"/>
    <property type="project" value="UniProtKB-KW"/>
</dbReference>
<dbReference type="InterPro" id="IPR013216">
    <property type="entry name" value="Methyltransf_11"/>
</dbReference>
<dbReference type="Gene3D" id="3.40.50.150">
    <property type="entry name" value="Vaccinia Virus protein VP39"/>
    <property type="match status" value="1"/>
</dbReference>
<evidence type="ECO:0000313" key="5">
    <source>
        <dbReference type="EMBL" id="KGJ53705.1"/>
    </source>
</evidence>
<evidence type="ECO:0000259" key="3">
    <source>
        <dbReference type="Pfam" id="PF08241"/>
    </source>
</evidence>
<name>A0A099I7K5_CLOIN</name>
<dbReference type="PIRSF" id="PIRSF018249">
    <property type="entry name" value="MyrA_prd"/>
    <property type="match status" value="1"/>
</dbReference>
<dbReference type="InterPro" id="IPR016718">
    <property type="entry name" value="rRNA_m1G-MeTrfase_A_prd"/>
</dbReference>
<feature type="binding site" evidence="1">
    <location>
        <position position="20"/>
    </location>
    <ligand>
        <name>Zn(2+)</name>
        <dbReference type="ChEBI" id="CHEBI:29105"/>
    </ligand>
</feature>
<dbReference type="SUPFAM" id="SSF53335">
    <property type="entry name" value="S-adenosyl-L-methionine-dependent methyltransferases"/>
    <property type="match status" value="1"/>
</dbReference>
<accession>A0A099I7K5</accession>
<dbReference type="InterPro" id="IPR029063">
    <property type="entry name" value="SAM-dependent_MTases_sf"/>
</dbReference>
<dbReference type="InterPro" id="IPR048647">
    <property type="entry name" value="RlmA_N"/>
</dbReference>
<dbReference type="AlphaFoldDB" id="A0A099I7K5"/>
<keyword evidence="1" id="KW-0479">Metal-binding</keyword>
<dbReference type="EMBL" id="JQIF01000035">
    <property type="protein sequence ID" value="KGJ53705.1"/>
    <property type="molecule type" value="Genomic_DNA"/>
</dbReference>
<dbReference type="CDD" id="cd02440">
    <property type="entry name" value="AdoMet_MTases"/>
    <property type="match status" value="1"/>
</dbReference>
<feature type="binding site" evidence="1">
    <location>
        <position position="24"/>
    </location>
    <ligand>
        <name>Zn(2+)</name>
        <dbReference type="ChEBI" id="CHEBI:29105"/>
    </ligand>
</feature>
<evidence type="ECO:0000313" key="6">
    <source>
        <dbReference type="Proteomes" id="UP000030008"/>
    </source>
</evidence>